<dbReference type="SUPFAM" id="SSF50370">
    <property type="entry name" value="Ricin B-like lectins"/>
    <property type="match status" value="1"/>
</dbReference>
<gene>
    <name evidence="2" type="ORF">ONZ51_g738</name>
</gene>
<accession>A0AAD7U2V0</accession>
<evidence type="ECO:0000259" key="1">
    <source>
        <dbReference type="Pfam" id="PF14200"/>
    </source>
</evidence>
<dbReference type="EMBL" id="JAPEVG010000009">
    <property type="protein sequence ID" value="KAJ8497023.1"/>
    <property type="molecule type" value="Genomic_DNA"/>
</dbReference>
<keyword evidence="3" id="KW-1185">Reference proteome</keyword>
<dbReference type="InterPro" id="IPR035992">
    <property type="entry name" value="Ricin_B-like_lectins"/>
</dbReference>
<evidence type="ECO:0000313" key="3">
    <source>
        <dbReference type="Proteomes" id="UP001215151"/>
    </source>
</evidence>
<feature type="domain" description="Ricin B lectin" evidence="1">
    <location>
        <begin position="13"/>
        <end position="86"/>
    </location>
</feature>
<dbReference type="Proteomes" id="UP001215151">
    <property type="component" value="Unassembled WGS sequence"/>
</dbReference>
<dbReference type="AlphaFoldDB" id="A0AAD7U2V0"/>
<dbReference type="Pfam" id="PF14200">
    <property type="entry name" value="RicinB_lectin_2"/>
    <property type="match status" value="1"/>
</dbReference>
<comment type="caution">
    <text evidence="2">The sequence shown here is derived from an EMBL/GenBank/DDBJ whole genome shotgun (WGS) entry which is preliminary data.</text>
</comment>
<proteinExistence type="predicted"/>
<protein>
    <recommendedName>
        <fullName evidence="1">Ricin B lectin domain-containing protein</fullName>
    </recommendedName>
</protein>
<sequence length="139" mass="14950">MYSNGHSAGTIESGHTYKLTHGRTRTVLDLSAKDWQSIKSAAWEASDYQKWVAEEAGSGGRWTFRNVATGLYLGVDGAPRPNAPVIATRTETAWDIQPGREPSSVVLIAAGTRLCAQPGEGARVKLGEIGSGEWRVEHA</sequence>
<dbReference type="Gene3D" id="2.80.10.50">
    <property type="match status" value="1"/>
</dbReference>
<reference evidence="2" key="1">
    <citation type="submission" date="2022-11" db="EMBL/GenBank/DDBJ databases">
        <title>Genome Sequence of Cubamyces cubensis.</title>
        <authorList>
            <person name="Buettner E."/>
        </authorList>
    </citation>
    <scope>NUCLEOTIDE SEQUENCE</scope>
    <source>
        <strain evidence="2">MPL-01</strain>
    </source>
</reference>
<dbReference type="InterPro" id="IPR000772">
    <property type="entry name" value="Ricin_B_lectin"/>
</dbReference>
<organism evidence="2 3">
    <name type="scientific">Trametes cubensis</name>
    <dbReference type="NCBI Taxonomy" id="1111947"/>
    <lineage>
        <taxon>Eukaryota</taxon>
        <taxon>Fungi</taxon>
        <taxon>Dikarya</taxon>
        <taxon>Basidiomycota</taxon>
        <taxon>Agaricomycotina</taxon>
        <taxon>Agaricomycetes</taxon>
        <taxon>Polyporales</taxon>
        <taxon>Polyporaceae</taxon>
        <taxon>Trametes</taxon>
    </lineage>
</organism>
<name>A0AAD7U2V0_9APHY</name>
<evidence type="ECO:0000313" key="2">
    <source>
        <dbReference type="EMBL" id="KAJ8497023.1"/>
    </source>
</evidence>